<dbReference type="Pfam" id="PF13041">
    <property type="entry name" value="PPR_2"/>
    <property type="match status" value="2"/>
</dbReference>
<dbReference type="Gene3D" id="1.25.40.10">
    <property type="entry name" value="Tetratricopeptide repeat domain"/>
    <property type="match status" value="4"/>
</dbReference>
<dbReference type="EMBL" id="JABTTQ020000176">
    <property type="protein sequence ID" value="KAK6141141.1"/>
    <property type="molecule type" value="Genomic_DNA"/>
</dbReference>
<feature type="repeat" description="PPR" evidence="3">
    <location>
        <begin position="196"/>
        <end position="230"/>
    </location>
</feature>
<dbReference type="InterPro" id="IPR050667">
    <property type="entry name" value="PPR-containing_protein"/>
</dbReference>
<feature type="repeat" description="PPR" evidence="3">
    <location>
        <begin position="337"/>
        <end position="371"/>
    </location>
</feature>
<reference evidence="5 6" key="1">
    <citation type="journal article" date="2021" name="Comput. Struct. Biotechnol. J.">
        <title>De novo genome assembly of the potent medicinal plant Rehmannia glutinosa using nanopore technology.</title>
        <authorList>
            <person name="Ma L."/>
            <person name="Dong C."/>
            <person name="Song C."/>
            <person name="Wang X."/>
            <person name="Zheng X."/>
            <person name="Niu Y."/>
            <person name="Chen S."/>
            <person name="Feng W."/>
        </authorList>
    </citation>
    <scope>NUCLEOTIDE SEQUENCE [LARGE SCALE GENOMIC DNA]</scope>
    <source>
        <tissue evidence="5">Leaves</tissue>
    </source>
</reference>
<feature type="repeat" description="PPR" evidence="3">
    <location>
        <begin position="231"/>
        <end position="265"/>
    </location>
</feature>
<gene>
    <name evidence="5" type="ORF">DH2020_025114</name>
</gene>
<evidence type="ECO:0000256" key="3">
    <source>
        <dbReference type="PROSITE-ProRule" id="PRU00708"/>
    </source>
</evidence>
<organism evidence="5 6">
    <name type="scientific">Rehmannia glutinosa</name>
    <name type="common">Chinese foxglove</name>
    <dbReference type="NCBI Taxonomy" id="99300"/>
    <lineage>
        <taxon>Eukaryota</taxon>
        <taxon>Viridiplantae</taxon>
        <taxon>Streptophyta</taxon>
        <taxon>Embryophyta</taxon>
        <taxon>Tracheophyta</taxon>
        <taxon>Spermatophyta</taxon>
        <taxon>Magnoliopsida</taxon>
        <taxon>eudicotyledons</taxon>
        <taxon>Gunneridae</taxon>
        <taxon>Pentapetalae</taxon>
        <taxon>asterids</taxon>
        <taxon>lamiids</taxon>
        <taxon>Lamiales</taxon>
        <taxon>Orobanchaceae</taxon>
        <taxon>Rehmannieae</taxon>
        <taxon>Rehmannia</taxon>
    </lineage>
</organism>
<accession>A0ABR0W0I6</accession>
<dbReference type="Pfam" id="PF01535">
    <property type="entry name" value="PPR"/>
    <property type="match status" value="2"/>
</dbReference>
<feature type="repeat" description="PPR" evidence="3">
    <location>
        <begin position="372"/>
        <end position="406"/>
    </location>
</feature>
<comment type="similarity">
    <text evidence="1">Belongs to the PPR family. P subfamily.</text>
</comment>
<evidence type="ECO:0000313" key="5">
    <source>
        <dbReference type="EMBL" id="KAK6141141.1"/>
    </source>
</evidence>
<evidence type="ECO:0000313" key="6">
    <source>
        <dbReference type="Proteomes" id="UP001318860"/>
    </source>
</evidence>
<proteinExistence type="inferred from homology"/>
<dbReference type="PANTHER" id="PTHR47939:SF13">
    <property type="entry name" value="OS03G0201400 PROTEIN"/>
    <property type="match status" value="1"/>
</dbReference>
<evidence type="ECO:0000256" key="4">
    <source>
        <dbReference type="SAM" id="MobiDB-lite"/>
    </source>
</evidence>
<evidence type="ECO:0000256" key="1">
    <source>
        <dbReference type="ARBA" id="ARBA00007626"/>
    </source>
</evidence>
<feature type="repeat" description="PPR" evidence="3">
    <location>
        <begin position="477"/>
        <end position="511"/>
    </location>
</feature>
<keyword evidence="2" id="KW-0677">Repeat</keyword>
<dbReference type="Pfam" id="PF13812">
    <property type="entry name" value="PPR_3"/>
    <property type="match status" value="1"/>
</dbReference>
<evidence type="ECO:0000256" key="2">
    <source>
        <dbReference type="ARBA" id="ARBA00022737"/>
    </source>
</evidence>
<keyword evidence="6" id="KW-1185">Reference proteome</keyword>
<comment type="caution">
    <text evidence="5">The sequence shown here is derived from an EMBL/GenBank/DDBJ whole genome shotgun (WGS) entry which is preliminary data.</text>
</comment>
<feature type="region of interest" description="Disordered" evidence="4">
    <location>
        <begin position="553"/>
        <end position="572"/>
    </location>
</feature>
<evidence type="ECO:0008006" key="7">
    <source>
        <dbReference type="Google" id="ProtNLM"/>
    </source>
</evidence>
<protein>
    <recommendedName>
        <fullName evidence="7">Pentatricopeptide repeat-containing protein</fullName>
    </recommendedName>
</protein>
<feature type="repeat" description="PPR" evidence="3">
    <location>
        <begin position="442"/>
        <end position="476"/>
    </location>
</feature>
<name>A0ABR0W0I6_REHGL</name>
<feature type="repeat" description="PPR" evidence="3">
    <location>
        <begin position="302"/>
        <end position="336"/>
    </location>
</feature>
<sequence>MANLFRVFSHRRPTPICNPPQFFPLIHTLTQPTQNNINDETSIISIIDSLQKGQSWNTLTEKFSSVKFTNPIVQKILLQLKEPINSRKALNFFHWSGKEMHFEHGLPSYCILIHILVKARLIKDAKAMFESVLTKDFSEDFSQTLAVLDSLIDSYEIVDSVPFVFDLFIQTCAKLRLVDDILDAFKLLFDHGFPLSVISFNTVLHVMQKSDKANLVWSVYEHMIDRRVCPNEVTMRIMVGALCKEGKLDRFLSIVDRMHGKRCSVPRIIVNTCLVYEMIENQRIEEGLVLLKWMLQKNMILDTISYSLVVFAKVKMGKSDSAKEIYEEMLKRGFKENAFVCNLFVGAYCEEGRIDEAIGLLEEMASLGFKPSDETFNQLIKGCSLDGRSEDSLAFCKQMMSMGLLPSCSSVNEMFGKLCENGKTKEADETLTILLDKGFTPDENTYSHLISGYGKDDNMEGLTKLLFEMEYRSIYPNMLGFTWVIISLCKCRRLEEAEKYLKTMKARSFIPSPNIYERLIAGHLENGSKTRACQLYNEMLGAWQVLSCKQSESGKTSHSSFKGRIQRLTQRL</sequence>
<dbReference type="InterPro" id="IPR011990">
    <property type="entry name" value="TPR-like_helical_dom_sf"/>
</dbReference>
<dbReference type="InterPro" id="IPR002885">
    <property type="entry name" value="PPR_rpt"/>
</dbReference>
<dbReference type="NCBIfam" id="TIGR00756">
    <property type="entry name" value="PPR"/>
    <property type="match status" value="5"/>
</dbReference>
<dbReference type="PROSITE" id="PS51375">
    <property type="entry name" value="PPR"/>
    <property type="match status" value="7"/>
</dbReference>
<dbReference type="PANTHER" id="PTHR47939">
    <property type="entry name" value="MEMBRANE-ASSOCIATED SALT-INDUCIBLE PROTEIN-LIKE"/>
    <property type="match status" value="1"/>
</dbReference>
<dbReference type="Proteomes" id="UP001318860">
    <property type="component" value="Unassembled WGS sequence"/>
</dbReference>